<dbReference type="KEGG" id="nasi:112398091"/>
<dbReference type="FunFam" id="1.10.418.10:FF:000032">
    <property type="entry name" value="utrophin isoform X1"/>
    <property type="match status" value="1"/>
</dbReference>
<name>A0A341B9C6_NEOAA</name>
<dbReference type="STRING" id="1706337.A0A341B9C6"/>
<dbReference type="InterPro" id="IPR001589">
    <property type="entry name" value="Actinin_actin-bd_CS"/>
</dbReference>
<feature type="domain" description="Calponin-homology (CH)" evidence="3">
    <location>
        <begin position="15"/>
        <end position="119"/>
    </location>
</feature>
<accession>A0A341B9C6</accession>
<keyword evidence="4" id="KW-1185">Reference proteome</keyword>
<evidence type="ECO:0000256" key="2">
    <source>
        <dbReference type="ARBA" id="ARBA00023203"/>
    </source>
</evidence>
<dbReference type="Proteomes" id="UP000252040">
    <property type="component" value="Unplaced"/>
</dbReference>
<evidence type="ECO:0000259" key="3">
    <source>
        <dbReference type="PROSITE" id="PS50021"/>
    </source>
</evidence>
<sequence>MLWWEEVEDCYEREDVQKKTFTKWINAQFSKFGKQHIENLFSDLQDGRCLLDLLEGLTGQRLPKEKGSTRVHALNNVNKALQVLQKNNVDLVNIGSTDIVDGNHKLTLGLIWNIILHWQVKNVMKNIMAGLQQTNSEKILLSWVRQSTRNYPQVNVINFTTSWSDGLALNALIHSHRPDLFDWNSVVCQQSATQRLEHAFNIAKYHLGIEKLLDPE</sequence>
<dbReference type="GeneID" id="112398091"/>
<organism evidence="4 5">
    <name type="scientific">Neophocaena asiaeorientalis asiaeorientalis</name>
    <name type="common">Yangtze finless porpoise</name>
    <name type="synonym">Neophocaena phocaenoides subsp. asiaeorientalis</name>
    <dbReference type="NCBI Taxonomy" id="1706337"/>
    <lineage>
        <taxon>Eukaryota</taxon>
        <taxon>Metazoa</taxon>
        <taxon>Chordata</taxon>
        <taxon>Craniata</taxon>
        <taxon>Vertebrata</taxon>
        <taxon>Euteleostomi</taxon>
        <taxon>Mammalia</taxon>
        <taxon>Eutheria</taxon>
        <taxon>Laurasiatheria</taxon>
        <taxon>Artiodactyla</taxon>
        <taxon>Whippomorpha</taxon>
        <taxon>Cetacea</taxon>
        <taxon>Odontoceti</taxon>
        <taxon>Phocoenidae</taxon>
        <taxon>Neophocaena</taxon>
    </lineage>
</organism>
<evidence type="ECO:0000313" key="5">
    <source>
        <dbReference type="RefSeq" id="XP_024598253.1"/>
    </source>
</evidence>
<dbReference type="PROSITE" id="PS00019">
    <property type="entry name" value="ACTININ_1"/>
    <property type="match status" value="1"/>
</dbReference>
<dbReference type="SUPFAM" id="SSF47576">
    <property type="entry name" value="Calponin-homology domain, CH-domain"/>
    <property type="match status" value="1"/>
</dbReference>
<dbReference type="PANTHER" id="PTHR11915">
    <property type="entry name" value="SPECTRIN/FILAMIN RELATED CYTOSKELETAL PROTEIN"/>
    <property type="match status" value="1"/>
</dbReference>
<evidence type="ECO:0000256" key="1">
    <source>
        <dbReference type="ARBA" id="ARBA00022737"/>
    </source>
</evidence>
<keyword evidence="2" id="KW-0009">Actin-binding</keyword>
<feature type="domain" description="Calponin-homology (CH)" evidence="3">
    <location>
        <begin position="134"/>
        <end position="216"/>
    </location>
</feature>
<evidence type="ECO:0000313" key="4">
    <source>
        <dbReference type="Proteomes" id="UP000252040"/>
    </source>
</evidence>
<feature type="non-terminal residue" evidence="5">
    <location>
        <position position="216"/>
    </location>
</feature>
<protein>
    <submittedName>
        <fullName evidence="5">Dystrophin-like</fullName>
    </submittedName>
</protein>
<reference evidence="5" key="1">
    <citation type="submission" date="2025-08" db="UniProtKB">
        <authorList>
            <consortium name="RefSeq"/>
        </authorList>
    </citation>
    <scope>IDENTIFICATION</scope>
    <source>
        <tissue evidence="5">Meat</tissue>
    </source>
</reference>
<dbReference type="AlphaFoldDB" id="A0A341B9C6"/>
<dbReference type="Pfam" id="PF00307">
    <property type="entry name" value="CH"/>
    <property type="match status" value="2"/>
</dbReference>
<dbReference type="PROSITE" id="PS50021">
    <property type="entry name" value="CH"/>
    <property type="match status" value="2"/>
</dbReference>
<dbReference type="InterPro" id="IPR001715">
    <property type="entry name" value="CH_dom"/>
</dbReference>
<dbReference type="InParanoid" id="A0A341B9C6"/>
<dbReference type="FunFam" id="1.10.418.10:FF:000044">
    <property type="entry name" value="utrophin isoform X2"/>
    <property type="match status" value="1"/>
</dbReference>
<dbReference type="SMART" id="SM00033">
    <property type="entry name" value="CH"/>
    <property type="match status" value="2"/>
</dbReference>
<keyword evidence="1" id="KW-0677">Repeat</keyword>
<dbReference type="Gene3D" id="1.10.418.10">
    <property type="entry name" value="Calponin-like domain"/>
    <property type="match status" value="2"/>
</dbReference>
<dbReference type="CDD" id="cd21231">
    <property type="entry name" value="CH_DMD_rpt1"/>
    <property type="match status" value="1"/>
</dbReference>
<dbReference type="RefSeq" id="XP_024598253.1">
    <property type="nucleotide sequence ID" value="XM_024742485.1"/>
</dbReference>
<gene>
    <name evidence="5" type="primary">LOC112398091</name>
</gene>
<dbReference type="PROSITE" id="PS00020">
    <property type="entry name" value="ACTININ_2"/>
    <property type="match status" value="1"/>
</dbReference>
<dbReference type="InterPro" id="IPR036872">
    <property type="entry name" value="CH_dom_sf"/>
</dbReference>
<proteinExistence type="predicted"/>
<dbReference type="GO" id="GO:0003779">
    <property type="term" value="F:actin binding"/>
    <property type="evidence" value="ECO:0007669"/>
    <property type="project" value="UniProtKB-KW"/>
</dbReference>